<feature type="transmembrane region" description="Helical" evidence="1">
    <location>
        <begin position="26"/>
        <end position="43"/>
    </location>
</feature>
<name>M0KSL0_9EURY</name>
<keyword evidence="1" id="KW-0472">Membrane</keyword>
<feature type="transmembrane region" description="Helical" evidence="1">
    <location>
        <begin position="251"/>
        <end position="272"/>
    </location>
</feature>
<feature type="transmembrane region" description="Helical" evidence="1">
    <location>
        <begin position="50"/>
        <end position="68"/>
    </location>
</feature>
<dbReference type="PATRIC" id="fig|1227452.3.peg.1369"/>
<organism evidence="2 3">
    <name type="scientific">Haloarcula amylolytica JCM 13557</name>
    <dbReference type="NCBI Taxonomy" id="1227452"/>
    <lineage>
        <taxon>Archaea</taxon>
        <taxon>Methanobacteriati</taxon>
        <taxon>Methanobacteriota</taxon>
        <taxon>Stenosarchaea group</taxon>
        <taxon>Halobacteria</taxon>
        <taxon>Halobacteriales</taxon>
        <taxon>Haloarculaceae</taxon>
        <taxon>Haloarcula</taxon>
    </lineage>
</organism>
<feature type="transmembrane region" description="Helical" evidence="1">
    <location>
        <begin position="124"/>
        <end position="142"/>
    </location>
</feature>
<evidence type="ECO:0000256" key="1">
    <source>
        <dbReference type="SAM" id="Phobius"/>
    </source>
</evidence>
<proteinExistence type="predicted"/>
<reference evidence="2 3" key="1">
    <citation type="journal article" date="2014" name="PLoS Genet.">
        <title>Phylogenetically driven sequencing of extremely halophilic archaea reveals strategies for static and dynamic osmo-response.</title>
        <authorList>
            <person name="Becker E.A."/>
            <person name="Seitzer P.M."/>
            <person name="Tritt A."/>
            <person name="Larsen D."/>
            <person name="Krusor M."/>
            <person name="Yao A.I."/>
            <person name="Wu D."/>
            <person name="Madern D."/>
            <person name="Eisen J.A."/>
            <person name="Darling A.E."/>
            <person name="Facciotti M.T."/>
        </authorList>
    </citation>
    <scope>NUCLEOTIDE SEQUENCE [LARGE SCALE GENOMIC DNA]</scope>
    <source>
        <strain evidence="2 3">JCM 13557</strain>
    </source>
</reference>
<evidence type="ECO:0000313" key="3">
    <source>
        <dbReference type="Proteomes" id="UP000011623"/>
    </source>
</evidence>
<keyword evidence="1" id="KW-0812">Transmembrane</keyword>
<comment type="caution">
    <text evidence="2">The sequence shown here is derived from an EMBL/GenBank/DDBJ whole genome shotgun (WGS) entry which is preliminary data.</text>
</comment>
<dbReference type="Proteomes" id="UP000011623">
    <property type="component" value="Unassembled WGS sequence"/>
</dbReference>
<feature type="transmembrane region" description="Helical" evidence="1">
    <location>
        <begin position="154"/>
        <end position="173"/>
    </location>
</feature>
<dbReference type="AlphaFoldDB" id="M0KSL0"/>
<protein>
    <recommendedName>
        <fullName evidence="4">Glycosyltransferase RgtA/B/C/D-like domain-containing protein</fullName>
    </recommendedName>
</protein>
<dbReference type="InterPro" id="IPR046671">
    <property type="entry name" value="DUF6541"/>
</dbReference>
<sequence>MYPGTHFIVAQTALITGLPVEALQPIVMYLVTGVFVAGCAVFGRALGGKPAGQCVFIAAVPLVLGKYMQHLMPWFIAFALLPITLFVAESLRKGQLAGSNTVSATLCAAVLLFGIVFIHPMSAALAGVVLGCGLIAVTAYNWRTVEIERQYRVTWGLLIAIPLVAWYFAMPTFSRLARQTALSLVAASPGAAARAGEAGASGYTTWQVIRRYAIGEFGTLILYLAAGGVIALWFGYTLFHGRDIKSGEVVACAIYVTGGTIGVIFVMFRAIITEFYRMNQLTLFGAILLIGLGMAVLHTHNDNLRSGVLLNSVATSALVLVVITAGSLAVFNVYDERRHATQAEFEGVNHHMTYANYDLNTRSLRVSAIASEYTIGTQRASNIPWTERPFHQLRPNSGLPDDLGYTTNKSVSSLFDGRGYIVISERNQDWVAVEPPNRRQYVKYISDGEMSRLRSDNRARQVYDNGGSWIWWVR</sequence>
<feature type="transmembrane region" description="Helical" evidence="1">
    <location>
        <begin position="278"/>
        <end position="297"/>
    </location>
</feature>
<dbReference type="Pfam" id="PF20176">
    <property type="entry name" value="DUF6541"/>
    <property type="match status" value="1"/>
</dbReference>
<feature type="transmembrane region" description="Helical" evidence="1">
    <location>
        <begin position="309"/>
        <end position="334"/>
    </location>
</feature>
<gene>
    <name evidence="2" type="ORF">C442_06881</name>
</gene>
<dbReference type="EMBL" id="AOLW01000015">
    <property type="protein sequence ID" value="EMA22730.1"/>
    <property type="molecule type" value="Genomic_DNA"/>
</dbReference>
<feature type="transmembrane region" description="Helical" evidence="1">
    <location>
        <begin position="98"/>
        <end position="118"/>
    </location>
</feature>
<evidence type="ECO:0000313" key="2">
    <source>
        <dbReference type="EMBL" id="EMA22730.1"/>
    </source>
</evidence>
<evidence type="ECO:0008006" key="4">
    <source>
        <dbReference type="Google" id="ProtNLM"/>
    </source>
</evidence>
<keyword evidence="1" id="KW-1133">Transmembrane helix</keyword>
<keyword evidence="3" id="KW-1185">Reference proteome</keyword>
<accession>M0KSL0</accession>
<feature type="transmembrane region" description="Helical" evidence="1">
    <location>
        <begin position="220"/>
        <end position="239"/>
    </location>
</feature>